<name>A0A1Y2DI86_9PEZI</name>
<evidence type="ECO:0000313" key="4">
    <source>
        <dbReference type="Proteomes" id="UP000193689"/>
    </source>
</evidence>
<dbReference type="RefSeq" id="XP_040711442.1">
    <property type="nucleotide sequence ID" value="XM_040862787.1"/>
</dbReference>
<dbReference type="GeneID" id="63778999"/>
<dbReference type="InterPro" id="IPR019261">
    <property type="entry name" value="PARG_cat_microbial"/>
</dbReference>
<sequence length="404" mass="44035">MGRVNPSRGLPPAAFRRDARAKRAKATINEDIPALLKSHARARKGVETAQLIPDPPMWRSSVPAAENASTNASKPPDDAVSDSGSHSSQTPNIAQQHQHPQVTLQMCDTLQAAHRLVSLNRGLRGKKSKVAVLNLASPLRPGGGFLTGATAQEESLCMRTTLYPSLRESFYRLPEVGCVYTSDVLVFRGWGDGYPDLPREERFFIDVVTAGMIRLPDVEGGGDAGDEKRYAEPKDREMAERKMRGVLRVLMMKGVRSVVLGAWGCGAYGNPVGEIARLWRKVLLGGTGGAGKKAGGSVKDECWGPMNVVFAISDASMARHFARAFGPELVVDDAVKEDEVDDEGDEGLGEIREKITELEIQVNQTRNLGLKTRLEAVLADLKRTIRVVWGRILTLTQPTYEDIG</sequence>
<dbReference type="OrthoDB" id="9985428at2759"/>
<feature type="compositionally biased region" description="Polar residues" evidence="1">
    <location>
        <begin position="82"/>
        <end position="102"/>
    </location>
</feature>
<dbReference type="Pfam" id="PF10021">
    <property type="entry name" value="PARG_cat_microb"/>
    <property type="match status" value="1"/>
</dbReference>
<dbReference type="InParanoid" id="A0A1Y2DI86"/>
<dbReference type="InterPro" id="IPR012664">
    <property type="entry name" value="CHP02452"/>
</dbReference>
<feature type="domain" description="Microbial-type PARG catalytic" evidence="2">
    <location>
        <begin position="89"/>
        <end position="188"/>
    </location>
</feature>
<dbReference type="PANTHER" id="PTHR35596:SF1">
    <property type="entry name" value="MICROBIAL-TYPE PARG CATALYTIC DOMAIN-CONTAINING PROTEIN"/>
    <property type="match status" value="1"/>
</dbReference>
<dbReference type="Gene3D" id="3.40.220.10">
    <property type="entry name" value="Leucine Aminopeptidase, subunit E, domain 1"/>
    <property type="match status" value="1"/>
</dbReference>
<evidence type="ECO:0000259" key="2">
    <source>
        <dbReference type="Pfam" id="PF10021"/>
    </source>
</evidence>
<keyword evidence="4" id="KW-1185">Reference proteome</keyword>
<accession>A0A1Y2DI86</accession>
<evidence type="ECO:0000313" key="3">
    <source>
        <dbReference type="EMBL" id="ORY58525.1"/>
    </source>
</evidence>
<evidence type="ECO:0000256" key="1">
    <source>
        <dbReference type="SAM" id="MobiDB-lite"/>
    </source>
</evidence>
<dbReference type="EMBL" id="MCFJ01000016">
    <property type="protein sequence ID" value="ORY58525.1"/>
    <property type="molecule type" value="Genomic_DNA"/>
</dbReference>
<feature type="region of interest" description="Disordered" evidence="1">
    <location>
        <begin position="1"/>
        <end position="102"/>
    </location>
</feature>
<reference evidence="3 4" key="1">
    <citation type="submission" date="2016-07" db="EMBL/GenBank/DDBJ databases">
        <title>Pervasive Adenine N6-methylation of Active Genes in Fungi.</title>
        <authorList>
            <consortium name="DOE Joint Genome Institute"/>
            <person name="Mondo S.J."/>
            <person name="Dannebaum R.O."/>
            <person name="Kuo R.C."/>
            <person name="Labutti K."/>
            <person name="Haridas S."/>
            <person name="Kuo A."/>
            <person name="Salamov A."/>
            <person name="Ahrendt S.R."/>
            <person name="Lipzen A."/>
            <person name="Sullivan W."/>
            <person name="Andreopoulos W.B."/>
            <person name="Clum A."/>
            <person name="Lindquist E."/>
            <person name="Daum C."/>
            <person name="Ramamoorthy G.K."/>
            <person name="Gryganskyi A."/>
            <person name="Culley D."/>
            <person name="Magnuson J.K."/>
            <person name="James T.Y."/>
            <person name="O'Malley M.A."/>
            <person name="Stajich J.E."/>
            <person name="Spatafora J.W."/>
            <person name="Visel A."/>
            <person name="Grigoriev I.V."/>
        </authorList>
    </citation>
    <scope>NUCLEOTIDE SEQUENCE [LARGE SCALE GENOMIC DNA]</scope>
    <source>
        <strain evidence="3 4">CBS 129021</strain>
    </source>
</reference>
<dbReference type="STRING" id="1141098.A0A1Y2DI86"/>
<comment type="caution">
    <text evidence="3">The sequence shown here is derived from an EMBL/GenBank/DDBJ whole genome shotgun (WGS) entry which is preliminary data.</text>
</comment>
<organism evidence="3 4">
    <name type="scientific">Pseudomassariella vexata</name>
    <dbReference type="NCBI Taxonomy" id="1141098"/>
    <lineage>
        <taxon>Eukaryota</taxon>
        <taxon>Fungi</taxon>
        <taxon>Dikarya</taxon>
        <taxon>Ascomycota</taxon>
        <taxon>Pezizomycotina</taxon>
        <taxon>Sordariomycetes</taxon>
        <taxon>Xylariomycetidae</taxon>
        <taxon>Amphisphaeriales</taxon>
        <taxon>Pseudomassariaceae</taxon>
        <taxon>Pseudomassariella</taxon>
    </lineage>
</organism>
<dbReference type="InterPro" id="IPR043472">
    <property type="entry name" value="Macro_dom-like"/>
</dbReference>
<dbReference type="PANTHER" id="PTHR35596">
    <property type="entry name" value="DUF2263 DOMAIN-CONTAINING PROTEIN"/>
    <property type="match status" value="1"/>
</dbReference>
<proteinExistence type="predicted"/>
<dbReference type="Proteomes" id="UP000193689">
    <property type="component" value="Unassembled WGS sequence"/>
</dbReference>
<dbReference type="NCBIfam" id="TIGR02452">
    <property type="entry name" value="TIGR02452 family protein"/>
    <property type="match status" value="1"/>
</dbReference>
<dbReference type="SUPFAM" id="SSF52949">
    <property type="entry name" value="Macro domain-like"/>
    <property type="match status" value="1"/>
</dbReference>
<protein>
    <recommendedName>
        <fullName evidence="2">Microbial-type PARG catalytic domain-containing protein</fullName>
    </recommendedName>
</protein>
<dbReference type="AlphaFoldDB" id="A0A1Y2DI86"/>
<gene>
    <name evidence="3" type="ORF">BCR38DRAFT_468724</name>
</gene>